<name>A0A7X0B0B1_9PROT</name>
<dbReference type="InterPro" id="IPR050245">
    <property type="entry name" value="PrsA_foldase"/>
</dbReference>
<evidence type="ECO:0000313" key="12">
    <source>
        <dbReference type="EMBL" id="MBB6253429.1"/>
    </source>
</evidence>
<comment type="catalytic activity">
    <reaction evidence="1">
        <text>[protein]-peptidylproline (omega=180) = [protein]-peptidylproline (omega=0)</text>
        <dbReference type="Rhea" id="RHEA:16237"/>
        <dbReference type="Rhea" id="RHEA-COMP:10747"/>
        <dbReference type="Rhea" id="RHEA-COMP:10748"/>
        <dbReference type="ChEBI" id="CHEBI:83833"/>
        <dbReference type="ChEBI" id="CHEBI:83834"/>
        <dbReference type="EC" id="5.2.1.8"/>
    </reaction>
</comment>
<keyword evidence="8 12" id="KW-0413">Isomerase</keyword>
<feature type="domain" description="PpiC" evidence="11">
    <location>
        <begin position="165"/>
        <end position="256"/>
    </location>
</feature>
<reference evidence="12 13" key="1">
    <citation type="submission" date="2020-08" db="EMBL/GenBank/DDBJ databases">
        <title>Genomic Encyclopedia of Type Strains, Phase IV (KMG-IV): sequencing the most valuable type-strain genomes for metagenomic binning, comparative biology and taxonomic classification.</title>
        <authorList>
            <person name="Goeker M."/>
        </authorList>
    </citation>
    <scope>NUCLEOTIDE SEQUENCE [LARGE SCALE GENOMIC DNA]</scope>
    <source>
        <strain evidence="12 13">DSM 22198</strain>
    </source>
</reference>
<evidence type="ECO:0000256" key="6">
    <source>
        <dbReference type="ARBA" id="ARBA00030642"/>
    </source>
</evidence>
<sequence>MFEEFCSMYVKMLRAALLTAAFGSLAGTAMAADAPAKAAAPAAAPAAGAPAQAVDDPVVARVNGKEIRRSEVLIAYQSLPAQTQQQVHLNEAYPRVLENLITAKLLSDAGYKEKLQDGKDVKAELKRAEEGFVRQAYIRKQVDARMNEALLKKKYDEMVKAMPAEDEVRARHILVKTKEEADALIKQINGGADFAKLASEQQIDKNSAASAGDLGYFVKGDMVGPFADAAFAMKPGEVSKTPVKTDFGWHVIKVEDRRKRQAPPFEQVKEQVAQAEAQDLAAQVVDDLRKGAKVEAFDITGKQSISLTPPPAAAKPAAAPAKQ</sequence>
<dbReference type="EMBL" id="JACIIZ010000012">
    <property type="protein sequence ID" value="MBB6253429.1"/>
    <property type="molecule type" value="Genomic_DNA"/>
</dbReference>
<dbReference type="SUPFAM" id="SSF54534">
    <property type="entry name" value="FKBP-like"/>
    <property type="match status" value="1"/>
</dbReference>
<dbReference type="Gene3D" id="3.10.50.40">
    <property type="match status" value="1"/>
</dbReference>
<evidence type="ECO:0000256" key="3">
    <source>
        <dbReference type="ARBA" id="ARBA00013194"/>
    </source>
</evidence>
<evidence type="ECO:0000256" key="8">
    <source>
        <dbReference type="PROSITE-ProRule" id="PRU00278"/>
    </source>
</evidence>
<dbReference type="Gene3D" id="1.10.8.1040">
    <property type="match status" value="1"/>
</dbReference>
<accession>A0A7X0B0B1</accession>
<dbReference type="GO" id="GO:0003755">
    <property type="term" value="F:peptidyl-prolyl cis-trans isomerase activity"/>
    <property type="evidence" value="ECO:0007669"/>
    <property type="project" value="UniProtKB-KW"/>
</dbReference>
<evidence type="ECO:0000256" key="2">
    <source>
        <dbReference type="ARBA" id="ARBA00007656"/>
    </source>
</evidence>
<evidence type="ECO:0000256" key="7">
    <source>
        <dbReference type="ARBA" id="ARBA00031484"/>
    </source>
</evidence>
<proteinExistence type="inferred from homology"/>
<keyword evidence="10" id="KW-0732">Signal</keyword>
<feature type="region of interest" description="Disordered" evidence="9">
    <location>
        <begin position="304"/>
        <end position="323"/>
    </location>
</feature>
<evidence type="ECO:0000256" key="10">
    <source>
        <dbReference type="SAM" id="SignalP"/>
    </source>
</evidence>
<dbReference type="EC" id="5.2.1.8" evidence="3"/>
<dbReference type="PANTHER" id="PTHR47245">
    <property type="entry name" value="PEPTIDYLPROLYL ISOMERASE"/>
    <property type="match status" value="1"/>
</dbReference>
<gene>
    <name evidence="12" type="ORF">FHS74_003998</name>
</gene>
<dbReference type="Proteomes" id="UP000539175">
    <property type="component" value="Unassembled WGS sequence"/>
</dbReference>
<dbReference type="PANTHER" id="PTHR47245:SF2">
    <property type="entry name" value="PEPTIDYL-PROLYL CIS-TRANS ISOMERASE HP_0175-RELATED"/>
    <property type="match status" value="1"/>
</dbReference>
<dbReference type="InterPro" id="IPR046357">
    <property type="entry name" value="PPIase_dom_sf"/>
</dbReference>
<keyword evidence="13" id="KW-1185">Reference proteome</keyword>
<comment type="caution">
    <text evidence="12">The sequence shown here is derived from an EMBL/GenBank/DDBJ whole genome shotgun (WGS) entry which is preliminary data.</text>
</comment>
<protein>
    <recommendedName>
        <fullName evidence="4">Parvulin-like PPIase</fullName>
        <ecNumber evidence="3">5.2.1.8</ecNumber>
    </recommendedName>
    <alternativeName>
        <fullName evidence="6">Peptidyl-prolyl cis-trans isomerase plp</fullName>
    </alternativeName>
    <alternativeName>
        <fullName evidence="7">Rotamase plp</fullName>
    </alternativeName>
</protein>
<evidence type="ECO:0000313" key="13">
    <source>
        <dbReference type="Proteomes" id="UP000539175"/>
    </source>
</evidence>
<evidence type="ECO:0000256" key="1">
    <source>
        <dbReference type="ARBA" id="ARBA00000971"/>
    </source>
</evidence>
<dbReference type="PROSITE" id="PS50198">
    <property type="entry name" value="PPIC_PPIASE_2"/>
    <property type="match status" value="1"/>
</dbReference>
<dbReference type="Pfam" id="PF13616">
    <property type="entry name" value="Rotamase_3"/>
    <property type="match status" value="1"/>
</dbReference>
<evidence type="ECO:0000259" key="11">
    <source>
        <dbReference type="PROSITE" id="PS50198"/>
    </source>
</evidence>
<comment type="similarity">
    <text evidence="2">Belongs to the PpiC/parvulin rotamase family.</text>
</comment>
<feature type="compositionally biased region" description="Low complexity" evidence="9">
    <location>
        <begin position="314"/>
        <end position="323"/>
    </location>
</feature>
<keyword evidence="5 8" id="KW-0697">Rotamase</keyword>
<dbReference type="RefSeq" id="WP_246463252.1">
    <property type="nucleotide sequence ID" value="NZ_JACIIZ010000012.1"/>
</dbReference>
<feature type="chain" id="PRO_5031347710" description="Parvulin-like PPIase" evidence="10">
    <location>
        <begin position="32"/>
        <end position="323"/>
    </location>
</feature>
<dbReference type="InterPro" id="IPR000297">
    <property type="entry name" value="PPIase_PpiC"/>
</dbReference>
<organism evidence="12 13">
    <name type="scientific">Nitrospirillum iridis</name>
    <dbReference type="NCBI Taxonomy" id="765888"/>
    <lineage>
        <taxon>Bacteria</taxon>
        <taxon>Pseudomonadati</taxon>
        <taxon>Pseudomonadota</taxon>
        <taxon>Alphaproteobacteria</taxon>
        <taxon>Rhodospirillales</taxon>
        <taxon>Azospirillaceae</taxon>
        <taxon>Nitrospirillum</taxon>
    </lineage>
</organism>
<evidence type="ECO:0000256" key="5">
    <source>
        <dbReference type="ARBA" id="ARBA00023110"/>
    </source>
</evidence>
<evidence type="ECO:0000256" key="4">
    <source>
        <dbReference type="ARBA" id="ARBA00018370"/>
    </source>
</evidence>
<evidence type="ECO:0000256" key="9">
    <source>
        <dbReference type="SAM" id="MobiDB-lite"/>
    </source>
</evidence>
<feature type="signal peptide" evidence="10">
    <location>
        <begin position="1"/>
        <end position="31"/>
    </location>
</feature>
<dbReference type="AlphaFoldDB" id="A0A7X0B0B1"/>